<evidence type="ECO:0000313" key="3">
    <source>
        <dbReference type="Proteomes" id="UP000823941"/>
    </source>
</evidence>
<accession>A0ABQ7PXU9</accession>
<reference evidence="2 3" key="1">
    <citation type="submission" date="2021-06" db="EMBL/GenBank/DDBJ databases">
        <title>A haploid diamondback moth (Plutella xylostella L.) genome assembly resolves 31 chromosomes and identifies a diamide resistance mutation.</title>
        <authorList>
            <person name="Ward C.M."/>
            <person name="Perry K.D."/>
            <person name="Baker G."/>
            <person name="Powis K."/>
            <person name="Heckel D.G."/>
            <person name="Baxter S.W."/>
        </authorList>
    </citation>
    <scope>NUCLEOTIDE SEQUENCE [LARGE SCALE GENOMIC DNA]</scope>
    <source>
        <strain evidence="2 3">LV</strain>
        <tissue evidence="2">Single pupa</tissue>
    </source>
</reference>
<dbReference type="EMBL" id="JAHIBW010000025">
    <property type="protein sequence ID" value="KAG7297725.1"/>
    <property type="molecule type" value="Genomic_DNA"/>
</dbReference>
<gene>
    <name evidence="2" type="ORF">JYU34_018443</name>
</gene>
<organism evidence="2 3">
    <name type="scientific">Plutella xylostella</name>
    <name type="common">Diamondback moth</name>
    <name type="synonym">Plutella maculipennis</name>
    <dbReference type="NCBI Taxonomy" id="51655"/>
    <lineage>
        <taxon>Eukaryota</taxon>
        <taxon>Metazoa</taxon>
        <taxon>Ecdysozoa</taxon>
        <taxon>Arthropoda</taxon>
        <taxon>Hexapoda</taxon>
        <taxon>Insecta</taxon>
        <taxon>Pterygota</taxon>
        <taxon>Neoptera</taxon>
        <taxon>Endopterygota</taxon>
        <taxon>Lepidoptera</taxon>
        <taxon>Glossata</taxon>
        <taxon>Ditrysia</taxon>
        <taxon>Yponomeutoidea</taxon>
        <taxon>Plutellidae</taxon>
        <taxon>Plutella</taxon>
    </lineage>
</organism>
<evidence type="ECO:0000313" key="2">
    <source>
        <dbReference type="EMBL" id="KAG7297725.1"/>
    </source>
</evidence>
<sequence>MRLQPNFSSQLPVQCPLPTFRRAARGGGVACPGVVCQPRVTGTTPRIHHDLRGPGGGQRGERGTRPSDIAGR</sequence>
<keyword evidence="3" id="KW-1185">Reference proteome</keyword>
<comment type="caution">
    <text evidence="2">The sequence shown here is derived from an EMBL/GenBank/DDBJ whole genome shotgun (WGS) entry which is preliminary data.</text>
</comment>
<feature type="compositionally biased region" description="Basic and acidic residues" evidence="1">
    <location>
        <begin position="59"/>
        <end position="72"/>
    </location>
</feature>
<evidence type="ECO:0000256" key="1">
    <source>
        <dbReference type="SAM" id="MobiDB-lite"/>
    </source>
</evidence>
<name>A0ABQ7PXU9_PLUXY</name>
<proteinExistence type="predicted"/>
<protein>
    <submittedName>
        <fullName evidence="2">Uncharacterized protein</fullName>
    </submittedName>
</protein>
<dbReference type="Proteomes" id="UP000823941">
    <property type="component" value="Chromosome 25"/>
</dbReference>
<feature type="region of interest" description="Disordered" evidence="1">
    <location>
        <begin position="39"/>
        <end position="72"/>
    </location>
</feature>
<feature type="non-terminal residue" evidence="2">
    <location>
        <position position="72"/>
    </location>
</feature>